<evidence type="ECO:0000313" key="4">
    <source>
        <dbReference type="Proteomes" id="UP000244441"/>
    </source>
</evidence>
<reference evidence="3 4" key="1">
    <citation type="submission" date="2018-01" db="EMBL/GenBank/DDBJ databases">
        <title>Genome sequence of a Cantenovulum-like bacteria.</title>
        <authorList>
            <person name="Tan W.R."/>
            <person name="Lau N.-S."/>
            <person name="Go F."/>
            <person name="Amirul A.-A.A."/>
        </authorList>
    </citation>
    <scope>NUCLEOTIDE SEQUENCE [LARGE SCALE GENOMIC DNA]</scope>
    <source>
        <strain evidence="3 4">CCB-QB4</strain>
    </source>
</reference>
<dbReference type="InterPro" id="IPR002826">
    <property type="entry name" value="MptE-like"/>
</dbReference>
<feature type="domain" description="Glycosyltransferase Maf N-terminal" evidence="2">
    <location>
        <begin position="291"/>
        <end position="519"/>
    </location>
</feature>
<evidence type="ECO:0008006" key="5">
    <source>
        <dbReference type="Google" id="ProtNLM"/>
    </source>
</evidence>
<dbReference type="PANTHER" id="PTHR41786:SF1">
    <property type="entry name" value="6-HYDROXYMETHYLPTERIN DIPHOSPHOKINASE MPTE-LIKE DOMAIN-CONTAINING PROTEIN"/>
    <property type="match status" value="1"/>
</dbReference>
<organism evidence="3 4">
    <name type="scientific">Saccharobesus litoralis</name>
    <dbReference type="NCBI Taxonomy" id="2172099"/>
    <lineage>
        <taxon>Bacteria</taxon>
        <taxon>Pseudomonadati</taxon>
        <taxon>Pseudomonadota</taxon>
        <taxon>Gammaproteobacteria</taxon>
        <taxon>Alteromonadales</taxon>
        <taxon>Alteromonadaceae</taxon>
        <taxon>Saccharobesus</taxon>
    </lineage>
</organism>
<name>A0A2S0VUE0_9ALTE</name>
<evidence type="ECO:0000259" key="2">
    <source>
        <dbReference type="Pfam" id="PF20157"/>
    </source>
</evidence>
<dbReference type="RefSeq" id="WP_108603850.1">
    <property type="nucleotide sequence ID" value="NZ_CP026604.1"/>
</dbReference>
<evidence type="ECO:0000313" key="3">
    <source>
        <dbReference type="EMBL" id="AWB67782.1"/>
    </source>
</evidence>
<dbReference type="Proteomes" id="UP000244441">
    <property type="component" value="Chromosome"/>
</dbReference>
<dbReference type="KEGG" id="cate:C2869_15715"/>
<feature type="domain" description="Glycosyltransferase Maf N-terminal" evidence="2">
    <location>
        <begin position="31"/>
        <end position="242"/>
    </location>
</feature>
<dbReference type="Pfam" id="PF01973">
    <property type="entry name" value="MptE-like"/>
    <property type="match status" value="1"/>
</dbReference>
<evidence type="ECO:0000259" key="1">
    <source>
        <dbReference type="Pfam" id="PF01973"/>
    </source>
</evidence>
<keyword evidence="4" id="KW-1185">Reference proteome</keyword>
<dbReference type="InterPro" id="IPR045376">
    <property type="entry name" value="Maf_N"/>
</dbReference>
<sequence length="1208" mass="139733">MLKNIRLHVETDEEKQNKIESELSHEIERIYKNNLVAFQQHAPSMEPYVKNLKASNIAIFCNKNGDHNIVDFGAGRTFYGLSPKQEIEQQFLLNTQHMQYIDFALNPELENITNIPRNSLSLSDLPSFQHRYQLNKAPKNITTLVVLGLGLGQHISKLIDSYDIDYLVIYEPELQYFQCSVMSENWRYILDRAQQKKTQLFFQIGKDGRDIIADMNELVEHCGIQGFYLFKHYNHPVFNAIELNCQQKSWRKIKETGINFHLHQKAVEYLPKWTVGLDLQHYSSLDKNNEKFIKNLEAFKTYFPNIYQEFNNYEPQVWLPVKSPKNEINVIKKDCLTPWYGEHPVEESLINFDNYTKQPTKDGLVLGYEGQKLKHYLHYQFVSKTTKLLNEAEEQSGKLPGQLKSLIFFGMGVGYQMESLFDNHQVDKLFLCEPNRDFFFASLFAIDWAHILKKVDETQSRLYINIGDDGSNLFQDLLKQFYSIGPYVLASTYFYQSYYNSELTSAIAQLREQLQIVVSMGEYFDHARYGIAHTTNIIERGTALLVNNPSRYLSFEDTEVPIFLVGNGPSLDTAIETIKEWKDQAIIISCGTALMPLYKHGIVPDFHAEIEQNRATFDWCCRVGDFEYLKKISLISCNGIHPDTCDLFKDTFVAFKDGESSTASALEILGKENYTELKFAFPTVSNMVLNIFSTIGFNQIYLFGVDLGFVDVDNHHSKLSGYYYTDGKEISDYKKDNNTSIVVPGNFRNTVLTKHEFKLSKTLMEQLLRKRRIDCFNCSDGARIEGAKPLKLELLLVTSSSVNKKHAIGAIKDKVFRTATNYSKYSEMFSNKYDYQVLESELIELLQLAKQEFNSIKQVEDYINKQKELLFKSYKRGASLLFYLMYGTVNYTNALLSKLLTSKENENCQLLNSARKHWVNTLDKLFDNVKYYSDLFDLSDSFVHHREISVAFSDKSEKVINICETHKAIDNFWRSSGVITPDNWLPTIGNTYDVPDYPKYAQLKESMKFYPKLTSEQLSKEELRADYTVDAYLAWITEDNLLKKYMEFEHKASIVIGTNRLEFYKDIDSHICFYWSPGEIDDLSKLESLKLGKYPMHNRTVVGFNMMKALLVSNSFSHVISKLNYLESSLDKNDEVITTLFKEMEGVRHFVEFSSYIAIPRSPISDVSFVDALGNRGKVFNAAVKLEQLYINNLTRDAVNDFCSTLKF</sequence>
<gene>
    <name evidence="3" type="ORF">C2869_15715</name>
</gene>
<dbReference type="EMBL" id="CP026604">
    <property type="protein sequence ID" value="AWB67782.1"/>
    <property type="molecule type" value="Genomic_DNA"/>
</dbReference>
<dbReference type="OrthoDB" id="7254531at2"/>
<dbReference type="PANTHER" id="PTHR41786">
    <property type="entry name" value="MOTILITY ACCESSORY FACTOR MAF"/>
    <property type="match status" value="1"/>
</dbReference>
<proteinExistence type="predicted"/>
<protein>
    <recommendedName>
        <fullName evidence="5">DUF115 domain-containing protein</fullName>
    </recommendedName>
</protein>
<feature type="domain" description="6-hydroxymethylpterin diphosphokinase MptE-like" evidence="1">
    <location>
        <begin position="555"/>
        <end position="710"/>
    </location>
</feature>
<accession>A0A2S0VUE0</accession>
<dbReference type="Pfam" id="PF20157">
    <property type="entry name" value="Maf_flag10_N"/>
    <property type="match status" value="2"/>
</dbReference>
<dbReference type="AlphaFoldDB" id="A0A2S0VUE0"/>